<dbReference type="SUPFAM" id="SSF53756">
    <property type="entry name" value="UDP-Glycosyltransferase/glycogen phosphorylase"/>
    <property type="match status" value="1"/>
</dbReference>
<sequence>MKNEIQPTLLLETSWEVCNKVGGIYTVLSTRAATMVEHHGREHVLFIGPKLEGKQPDFCPSRKKSDRELASALSERSGLPVTVGTWNIIGEPRVALVDFAPLWKEKDTLYFQMWERYGIRGDIGYGDYDESCLFAIAVARVMAALVALQPSEHPVAIFNEWTTGMGLLYLRMTTPEVRNIFITHATSVGRSIAGNGKPLYSQMSNYNGDQMANELGVMCKHQVEKRAAHTADAFGTVSEVTAREAEQLLEKRPDALLYNGFEQGFIPSGHKRAGLRRTGRKAIISLTEKLYGKRLSEEAFIIATSGRSEYRNKGLDIYIDAIRRTATKQPEREVIALILVPSWSGAPRPELMAALKNEEELTMPMQMPYLTHELYDGLDNPTLGHLHALTGSWGEKVYPIFLPAYLDGSDGVLNIKYYDLLPALDLSIFASYYEPWGYTPLESIAFGVPTLTTDKAGFGMWAMKTNNKNCLCFGAKALSREDDNFEELAETIANKVCRFSSFEPEAVSTSKKRAMALAKKASWSNFYPQYLDAYRKAIMQER</sequence>
<dbReference type="Proteomes" id="UP000297225">
    <property type="component" value="Unassembled WGS sequence"/>
</dbReference>
<keyword evidence="4" id="KW-1185">Reference proteome</keyword>
<dbReference type="AlphaFoldDB" id="A0A4Y8WRD3"/>
<dbReference type="PANTHER" id="PTHR10176">
    <property type="entry name" value="GLYCOGEN SYNTHASE"/>
    <property type="match status" value="1"/>
</dbReference>
<accession>A0A4Y8WRD3</accession>
<dbReference type="OrthoDB" id="907602at2"/>
<organism evidence="3 4">
    <name type="scientific">Porphyromonas levii</name>
    <dbReference type="NCBI Taxonomy" id="28114"/>
    <lineage>
        <taxon>Bacteria</taxon>
        <taxon>Pseudomonadati</taxon>
        <taxon>Bacteroidota</taxon>
        <taxon>Bacteroidia</taxon>
        <taxon>Bacteroidales</taxon>
        <taxon>Porphyromonadaceae</taxon>
        <taxon>Porphyromonas</taxon>
    </lineage>
</organism>
<evidence type="ECO:0000313" key="3">
    <source>
        <dbReference type="EMBL" id="TFH96507.1"/>
    </source>
</evidence>
<evidence type="ECO:0000313" key="4">
    <source>
        <dbReference type="Proteomes" id="UP000297225"/>
    </source>
</evidence>
<evidence type="ECO:0000256" key="2">
    <source>
        <dbReference type="ARBA" id="ARBA00022679"/>
    </source>
</evidence>
<dbReference type="RefSeq" id="WP_134849225.1">
    <property type="nucleotide sequence ID" value="NZ_CP197400.1"/>
</dbReference>
<dbReference type="GO" id="GO:0005737">
    <property type="term" value="C:cytoplasm"/>
    <property type="evidence" value="ECO:0007669"/>
    <property type="project" value="TreeGrafter"/>
</dbReference>
<dbReference type="EMBL" id="SPNC01000018">
    <property type="protein sequence ID" value="TFH96507.1"/>
    <property type="molecule type" value="Genomic_DNA"/>
</dbReference>
<name>A0A4Y8WRD3_9PORP</name>
<reference evidence="3 4" key="1">
    <citation type="submission" date="2019-03" db="EMBL/GenBank/DDBJ databases">
        <title>Porphyromonas levii Isolated from the Uterus of Dairy Cows.</title>
        <authorList>
            <person name="Francis A.M."/>
        </authorList>
    </citation>
    <scope>NUCLEOTIDE SEQUENCE [LARGE SCALE GENOMIC DNA]</scope>
    <source>
        <strain evidence="3 4">AF5678</strain>
    </source>
</reference>
<gene>
    <name evidence="3" type="ORF">E4P47_02175</name>
</gene>
<protein>
    <recommendedName>
        <fullName evidence="5">Glycosyltransferase</fullName>
    </recommendedName>
</protein>
<evidence type="ECO:0008006" key="5">
    <source>
        <dbReference type="Google" id="ProtNLM"/>
    </source>
</evidence>
<comment type="caution">
    <text evidence="3">The sequence shown here is derived from an EMBL/GenBank/DDBJ whole genome shotgun (WGS) entry which is preliminary data.</text>
</comment>
<dbReference type="GO" id="GO:0005978">
    <property type="term" value="P:glycogen biosynthetic process"/>
    <property type="evidence" value="ECO:0007669"/>
    <property type="project" value="InterPro"/>
</dbReference>
<dbReference type="STRING" id="1122973.GCA_000379925_02064"/>
<evidence type="ECO:0000256" key="1">
    <source>
        <dbReference type="ARBA" id="ARBA00022676"/>
    </source>
</evidence>
<dbReference type="Gene3D" id="3.40.50.2000">
    <property type="entry name" value="Glycogen Phosphorylase B"/>
    <property type="match status" value="2"/>
</dbReference>
<keyword evidence="1" id="KW-0328">Glycosyltransferase</keyword>
<dbReference type="PANTHER" id="PTHR10176:SF3">
    <property type="entry name" value="GLYCOGEN [STARCH] SYNTHASE"/>
    <property type="match status" value="1"/>
</dbReference>
<keyword evidence="2" id="KW-0808">Transferase</keyword>
<proteinExistence type="predicted"/>
<dbReference type="Pfam" id="PF05693">
    <property type="entry name" value="Glycogen_syn"/>
    <property type="match status" value="2"/>
</dbReference>
<dbReference type="GO" id="GO:0004373">
    <property type="term" value="F:alpha-1,4-glucan glucosyltransferase (UDP-glucose donor) activity"/>
    <property type="evidence" value="ECO:0007669"/>
    <property type="project" value="InterPro"/>
</dbReference>
<dbReference type="InterPro" id="IPR008631">
    <property type="entry name" value="Glycogen_synth"/>
</dbReference>